<proteinExistence type="predicted"/>
<name>A0A517LA03_9PEZI</name>
<dbReference type="Proteomes" id="UP000316270">
    <property type="component" value="Chromosome 7"/>
</dbReference>
<protein>
    <submittedName>
        <fullName evidence="2">Uncharacterized protein</fullName>
    </submittedName>
</protein>
<keyword evidence="3" id="KW-1185">Reference proteome</keyword>
<feature type="region of interest" description="Disordered" evidence="1">
    <location>
        <begin position="1"/>
        <end position="20"/>
    </location>
</feature>
<feature type="region of interest" description="Disordered" evidence="1">
    <location>
        <begin position="86"/>
        <end position="117"/>
    </location>
</feature>
<evidence type="ECO:0000313" key="2">
    <source>
        <dbReference type="EMBL" id="QDS72472.1"/>
    </source>
</evidence>
<evidence type="ECO:0000256" key="1">
    <source>
        <dbReference type="SAM" id="MobiDB-lite"/>
    </source>
</evidence>
<gene>
    <name evidence="2" type="ORF">FKW77_009865</name>
</gene>
<reference evidence="2 3" key="1">
    <citation type="submission" date="2019-07" db="EMBL/GenBank/DDBJ databases">
        <title>Finished genome of Venturia effusa.</title>
        <authorList>
            <person name="Young C.A."/>
            <person name="Cox M.P."/>
            <person name="Ganley A.R.D."/>
            <person name="David W.J."/>
        </authorList>
    </citation>
    <scope>NUCLEOTIDE SEQUENCE [LARGE SCALE GENOMIC DNA]</scope>
    <source>
        <strain evidence="3">albino</strain>
    </source>
</reference>
<dbReference type="EMBL" id="CP042191">
    <property type="protein sequence ID" value="QDS72472.1"/>
    <property type="molecule type" value="Genomic_DNA"/>
</dbReference>
<sequence length="207" mass="23127">MSRHKNRNKPTGYTRTKGSKYATKCYQSTNHALTHRQLPTISTSGQINENGPITAARTETLRRSNGSHHPRPVASARVTSTVLTAHTPHTDPAPFTLAARQSGLTSPPPPSPQHRPLNTADIIRDLKDIIFLMDVDGQDLQRARRQIQRGPQTPDDMQFILTLTSRYCADMTRNYGGLQLVLRRLLDRLDQAHAGNQEVNSQYSAKN</sequence>
<organism evidence="2 3">
    <name type="scientific">Venturia effusa</name>
    <dbReference type="NCBI Taxonomy" id="50376"/>
    <lineage>
        <taxon>Eukaryota</taxon>
        <taxon>Fungi</taxon>
        <taxon>Dikarya</taxon>
        <taxon>Ascomycota</taxon>
        <taxon>Pezizomycotina</taxon>
        <taxon>Dothideomycetes</taxon>
        <taxon>Pleosporomycetidae</taxon>
        <taxon>Venturiales</taxon>
        <taxon>Venturiaceae</taxon>
        <taxon>Venturia</taxon>
    </lineage>
</organism>
<accession>A0A517LA03</accession>
<dbReference type="AlphaFoldDB" id="A0A517LA03"/>
<evidence type="ECO:0000313" key="3">
    <source>
        <dbReference type="Proteomes" id="UP000316270"/>
    </source>
</evidence>